<evidence type="ECO:0000313" key="5">
    <source>
        <dbReference type="Proteomes" id="UP001440612"/>
    </source>
</evidence>
<feature type="domain" description="RNase NYN" evidence="3">
    <location>
        <begin position="89"/>
        <end position="197"/>
    </location>
</feature>
<keyword evidence="2" id="KW-1133">Transmembrane helix</keyword>
<gene>
    <name evidence="4" type="ORF">AABB29_16740</name>
</gene>
<reference evidence="5" key="1">
    <citation type="submission" date="2024-04" db="EMBL/GenBank/DDBJ databases">
        <title>Phylogenomic analyses of a clade within the roseobacter group suggest taxonomic reassignments of species of the genera Aestuariivita, Citreicella, Loktanella, Nautella, Pelagibaca, Ruegeria, Thalassobius, Thiobacimonas and Tropicibacter, and the proposal o.</title>
        <authorList>
            <person name="Jeon C.O."/>
        </authorList>
    </citation>
    <scope>NUCLEOTIDE SEQUENCE [LARGE SCALE GENOMIC DNA]</scope>
    <source>
        <strain evidence="5">BS5-3</strain>
    </source>
</reference>
<dbReference type="Proteomes" id="UP001440612">
    <property type="component" value="Chromosome"/>
</dbReference>
<keyword evidence="2" id="KW-0812">Transmembrane</keyword>
<keyword evidence="2" id="KW-0472">Membrane</keyword>
<organism evidence="4 5">
    <name type="scientific">Yoonia phaeophyticola</name>
    <dbReference type="NCBI Taxonomy" id="3137369"/>
    <lineage>
        <taxon>Bacteria</taxon>
        <taxon>Pseudomonadati</taxon>
        <taxon>Pseudomonadota</taxon>
        <taxon>Alphaproteobacteria</taxon>
        <taxon>Rhodobacterales</taxon>
        <taxon>Paracoccaceae</taxon>
        <taxon>Yoonia</taxon>
    </lineage>
</organism>
<accession>A0ABZ2V1X5</accession>
<keyword evidence="5" id="KW-1185">Reference proteome</keyword>
<dbReference type="RefSeq" id="WP_373636544.1">
    <property type="nucleotide sequence ID" value="NZ_CP150951.2"/>
</dbReference>
<feature type="region of interest" description="Disordered" evidence="1">
    <location>
        <begin position="62"/>
        <end position="81"/>
    </location>
</feature>
<proteinExistence type="predicted"/>
<dbReference type="Gene3D" id="3.40.50.11980">
    <property type="match status" value="1"/>
</dbReference>
<evidence type="ECO:0000259" key="3">
    <source>
        <dbReference type="Pfam" id="PF11977"/>
    </source>
</evidence>
<sequence length="225" mass="23946">MAALKTLCIGLIVVMVVAGGVLPETADKARIIDGIGKGIFVSFGLVVLGYLAGMTGLLKSRETQEEGTAEQPVMADASASQSKVEITDRSVLVDGTNVMNWGGSPSLQVLTKVVRELQIRGLDPVVYFNDNVGKELTGKRMKPAALATELGLGKDRVIFAPKQVPADEIMLEHAVNDGLRVVTNDQYANWTEKFPKVSEAGFLIKGFWKGGAVILLGLGRSSAMS</sequence>
<name>A0ABZ2V1X5_9RHOB</name>
<evidence type="ECO:0000256" key="1">
    <source>
        <dbReference type="SAM" id="MobiDB-lite"/>
    </source>
</evidence>
<evidence type="ECO:0000256" key="2">
    <source>
        <dbReference type="SAM" id="Phobius"/>
    </source>
</evidence>
<dbReference type="EMBL" id="CP150951">
    <property type="protein sequence ID" value="WZC48485.2"/>
    <property type="molecule type" value="Genomic_DNA"/>
</dbReference>
<evidence type="ECO:0000313" key="4">
    <source>
        <dbReference type="EMBL" id="WZC48485.2"/>
    </source>
</evidence>
<feature type="transmembrane region" description="Helical" evidence="2">
    <location>
        <begin position="39"/>
        <end position="58"/>
    </location>
</feature>
<dbReference type="Pfam" id="PF11977">
    <property type="entry name" value="RNase_Zc3h12a"/>
    <property type="match status" value="1"/>
</dbReference>
<dbReference type="InterPro" id="IPR021869">
    <property type="entry name" value="RNase_Zc3h12_NYN"/>
</dbReference>
<protein>
    <recommendedName>
        <fullName evidence="3">RNase NYN domain-containing protein</fullName>
    </recommendedName>
</protein>